<organism evidence="4 5">
    <name type="scientific">Roseovarius aestuarii</name>
    <dbReference type="NCBI Taxonomy" id="475083"/>
    <lineage>
        <taxon>Bacteria</taxon>
        <taxon>Pseudomonadati</taxon>
        <taxon>Pseudomonadota</taxon>
        <taxon>Alphaproteobacteria</taxon>
        <taxon>Rhodobacterales</taxon>
        <taxon>Roseobacteraceae</taxon>
        <taxon>Roseovarius</taxon>
    </lineage>
</organism>
<evidence type="ECO:0000259" key="2">
    <source>
        <dbReference type="Pfam" id="PF17482"/>
    </source>
</evidence>
<dbReference type="InterPro" id="IPR052042">
    <property type="entry name" value="Tail_sheath_structural"/>
</dbReference>
<accession>A0A1X7BM34</accession>
<dbReference type="PROSITE" id="PS51854">
    <property type="entry name" value="CSPG"/>
    <property type="match status" value="1"/>
</dbReference>
<dbReference type="RefSeq" id="WP_085798608.1">
    <property type="nucleotide sequence ID" value="NZ_FWXB01000001.1"/>
</dbReference>
<comment type="similarity">
    <text evidence="1">Belongs to the myoviridae tail sheath protein family.</text>
</comment>
<dbReference type="Gene3D" id="3.40.50.11780">
    <property type="match status" value="2"/>
</dbReference>
<reference evidence="4 5" key="1">
    <citation type="submission" date="2017-03" db="EMBL/GenBank/DDBJ databases">
        <authorList>
            <person name="Afonso C.L."/>
            <person name="Miller P.J."/>
            <person name="Scott M.A."/>
            <person name="Spackman E."/>
            <person name="Goraichik I."/>
            <person name="Dimitrov K.M."/>
            <person name="Suarez D.L."/>
            <person name="Swayne D.E."/>
        </authorList>
    </citation>
    <scope>NUCLEOTIDE SEQUENCE [LARGE SCALE GENOMIC DNA]</scope>
    <source>
        <strain evidence="4 5">CECT 7745</strain>
    </source>
</reference>
<dbReference type="InterPro" id="IPR026395">
    <property type="entry name" value="CshA_fibril"/>
</dbReference>
<evidence type="ECO:0000313" key="4">
    <source>
        <dbReference type="EMBL" id="SMC10667.1"/>
    </source>
</evidence>
<feature type="domain" description="Tail sheath protein C-terminal" evidence="2">
    <location>
        <begin position="617"/>
        <end position="721"/>
    </location>
</feature>
<evidence type="ECO:0000259" key="3">
    <source>
        <dbReference type="Pfam" id="PF19076"/>
    </source>
</evidence>
<dbReference type="InterPro" id="IPR020287">
    <property type="entry name" value="Tail_sheath_C"/>
</dbReference>
<dbReference type="OrthoDB" id="9767864at2"/>
<evidence type="ECO:0000313" key="5">
    <source>
        <dbReference type="Proteomes" id="UP000193224"/>
    </source>
</evidence>
<dbReference type="Pfam" id="PF19076">
    <property type="entry name" value="CshA_repeat"/>
    <property type="match status" value="1"/>
</dbReference>
<protein>
    <submittedName>
        <fullName evidence="4">Phage tail sheath protein</fullName>
    </submittedName>
</protein>
<name>A0A1X7BM34_9RHOB</name>
<evidence type="ECO:0000256" key="1">
    <source>
        <dbReference type="ARBA" id="ARBA00008005"/>
    </source>
</evidence>
<dbReference type="InterPro" id="IPR039005">
    <property type="entry name" value="CSPG_rpt"/>
</dbReference>
<feature type="domain" description="CshA" evidence="3">
    <location>
        <begin position="428"/>
        <end position="475"/>
    </location>
</feature>
<dbReference type="PANTHER" id="PTHR35861:SF1">
    <property type="entry name" value="PHAGE TAIL SHEATH PROTEIN"/>
    <property type="match status" value="1"/>
</dbReference>
<dbReference type="AlphaFoldDB" id="A0A1X7BM34"/>
<dbReference type="Pfam" id="PF17482">
    <property type="entry name" value="Phage_sheath_1C"/>
    <property type="match status" value="1"/>
</dbReference>
<proteinExistence type="inferred from homology"/>
<keyword evidence="5" id="KW-1185">Reference proteome</keyword>
<dbReference type="Proteomes" id="UP000193224">
    <property type="component" value="Unassembled WGS sequence"/>
</dbReference>
<sequence>MAMKTPGVYIVEKNAFPNSVVQVATAVPAFIGYTEKAMNGNVSLHMSPFRITSFSEFVSYFGGPANPIYELVEYEEAGGPSPLSADGTAMKDALPRAVFPVKDKKFELKQKKGNPAFCLFANMRLFFQNGGGACYVTSIGTYKVKNDQGETVDNVIDSDLMLKALIELKKEPEPTMVVIPETTRLARQNAVKVQQAMLKHCGNDMKNRFAILDIFGGHLSQKDPLGNPVSTFRNDVGINNLDFGAAYYPWLDTSIFQARDFTFENIDGASHPTMMSLLRMSVRDKELAKEINRISAPSVSGDFTISVPKGGTVPVTSHDLNAEDDESDMTGLTYSITKGDAMGGSFLNGTAAATEFTQDDLEQGKISFKHDGKAAEGKAELVVTDELGMSTDTLNLAVEVVGGVLAPADIKKESAVTVDVPADHPDGDPKTVVLEDATSDDGKTRAVEGIGLWKVGNAGKVTFKPEPDFAGPEAKTSYSIFKDDVLVAKSEIRVLVDGASAVVSQGPSAETIDKTLRAQVPLYNTMMDAITKRENSLPPSAGMAGLYTMVDNSRGVWKAPANISMNSVVAPKVNINNEEQENLNVSTTGKSINAIRPFVGEGTLVWGARTLDGNSLDWRYINVRRTMIMIEESLRLASKAYVFEPNTAQTWVTMRSMIENFLTSIWKQGGLAGAVPADAFSVHVGLGDTMTPVDILEGILRITVLVAIVRPAEFIEITFQQQMQKS</sequence>
<dbReference type="EMBL" id="FWXB01000001">
    <property type="protein sequence ID" value="SMC10667.1"/>
    <property type="molecule type" value="Genomic_DNA"/>
</dbReference>
<gene>
    <name evidence="4" type="ORF">ROA7745_00474</name>
</gene>
<dbReference type="Pfam" id="PF16184">
    <property type="entry name" value="Cadherin_3"/>
    <property type="match status" value="1"/>
</dbReference>
<dbReference type="PANTHER" id="PTHR35861">
    <property type="match status" value="1"/>
</dbReference>